<dbReference type="Gene3D" id="2.60.40.10">
    <property type="entry name" value="Immunoglobulins"/>
    <property type="match status" value="1"/>
</dbReference>
<dbReference type="AlphaFoldDB" id="X1I6W6"/>
<reference evidence="1" key="1">
    <citation type="journal article" date="2014" name="Front. Microbiol.">
        <title>High frequency of phylogenetically diverse reductive dehalogenase-homologous genes in deep subseafloor sedimentary metagenomes.</title>
        <authorList>
            <person name="Kawai M."/>
            <person name="Futagami T."/>
            <person name="Toyoda A."/>
            <person name="Takaki Y."/>
            <person name="Nishi S."/>
            <person name="Hori S."/>
            <person name="Arai W."/>
            <person name="Tsubouchi T."/>
            <person name="Morono Y."/>
            <person name="Uchiyama I."/>
            <person name="Ito T."/>
            <person name="Fujiyama A."/>
            <person name="Inagaki F."/>
            <person name="Takami H."/>
        </authorList>
    </citation>
    <scope>NUCLEOTIDE SEQUENCE</scope>
    <source>
        <strain evidence="1">Expedition CK06-06</strain>
    </source>
</reference>
<gene>
    <name evidence="1" type="ORF">S03H2_53526</name>
</gene>
<feature type="non-terminal residue" evidence="1">
    <location>
        <position position="257"/>
    </location>
</feature>
<comment type="caution">
    <text evidence="1">The sequence shown here is derived from an EMBL/GenBank/DDBJ whole genome shotgun (WGS) entry which is preliminary data.</text>
</comment>
<dbReference type="InterPro" id="IPR058094">
    <property type="entry name" value="Ig-like_OmpL47-like"/>
</dbReference>
<organism evidence="1">
    <name type="scientific">marine sediment metagenome</name>
    <dbReference type="NCBI Taxonomy" id="412755"/>
    <lineage>
        <taxon>unclassified sequences</taxon>
        <taxon>metagenomes</taxon>
        <taxon>ecological metagenomes</taxon>
    </lineage>
</organism>
<proteinExistence type="predicted"/>
<protein>
    <recommendedName>
        <fullName evidence="2">Ig-like domain-containing protein</fullName>
    </recommendedName>
</protein>
<accession>X1I6W6</accession>
<dbReference type="EMBL" id="BARU01034072">
    <property type="protein sequence ID" value="GAH61864.1"/>
    <property type="molecule type" value="Genomic_DNA"/>
</dbReference>
<feature type="non-terminal residue" evidence="1">
    <location>
        <position position="1"/>
    </location>
</feature>
<dbReference type="NCBIfam" id="NF047446">
    <property type="entry name" value="barrel_OmpL47"/>
    <property type="match status" value="1"/>
</dbReference>
<name>X1I6W6_9ZZZZ</name>
<evidence type="ECO:0008006" key="2">
    <source>
        <dbReference type="Google" id="ProtNLM"/>
    </source>
</evidence>
<evidence type="ECO:0000313" key="1">
    <source>
        <dbReference type="EMBL" id="GAH61864.1"/>
    </source>
</evidence>
<dbReference type="InterPro" id="IPR013783">
    <property type="entry name" value="Ig-like_fold"/>
</dbReference>
<sequence length="257" mass="28337">VSDIYSFVITEFGKPISAVDSLPTWRNIVPFTVTATAYDNTRVENVTLWYRYSSDGTDWTDWVSYGTDEDKPWSWSFTGSDGYYEFYSIAVDDYGNVEDPPSTADASIGIDTVKPVTTIILDGTIGENDWYTSSVAVTLSATDDTSGVGSTWYMLDSGISKLYTVPFTVSSEGEHTVEYYSLDNAGNKEDTKSVDLKIDKTSPATEHEFDGVIGKEGWFVSDVIVTLSAIDATSGVNYTKYKLDDGELVTYVESFVV</sequence>
<dbReference type="Gene3D" id="3.30.1920.20">
    <property type="match status" value="1"/>
</dbReference>